<dbReference type="EMBL" id="JANPWB010000009">
    <property type="protein sequence ID" value="KAJ1150137.1"/>
    <property type="molecule type" value="Genomic_DNA"/>
</dbReference>
<reference evidence="1" key="1">
    <citation type="journal article" date="2022" name="bioRxiv">
        <title>Sequencing and chromosome-scale assembly of the giantPleurodeles waltlgenome.</title>
        <authorList>
            <person name="Brown T."/>
            <person name="Elewa A."/>
            <person name="Iarovenko S."/>
            <person name="Subramanian E."/>
            <person name="Araus A.J."/>
            <person name="Petzold A."/>
            <person name="Susuki M."/>
            <person name="Suzuki K.-i.T."/>
            <person name="Hayashi T."/>
            <person name="Toyoda A."/>
            <person name="Oliveira C."/>
            <person name="Osipova E."/>
            <person name="Leigh N.D."/>
            <person name="Simon A."/>
            <person name="Yun M.H."/>
        </authorList>
    </citation>
    <scope>NUCLEOTIDE SEQUENCE</scope>
    <source>
        <strain evidence="1">20211129_DDA</strain>
        <tissue evidence="1">Liver</tissue>
    </source>
</reference>
<organism evidence="1 2">
    <name type="scientific">Pleurodeles waltl</name>
    <name type="common">Iberian ribbed newt</name>
    <dbReference type="NCBI Taxonomy" id="8319"/>
    <lineage>
        <taxon>Eukaryota</taxon>
        <taxon>Metazoa</taxon>
        <taxon>Chordata</taxon>
        <taxon>Craniata</taxon>
        <taxon>Vertebrata</taxon>
        <taxon>Euteleostomi</taxon>
        <taxon>Amphibia</taxon>
        <taxon>Batrachia</taxon>
        <taxon>Caudata</taxon>
        <taxon>Salamandroidea</taxon>
        <taxon>Salamandridae</taxon>
        <taxon>Pleurodelinae</taxon>
        <taxon>Pleurodeles</taxon>
    </lineage>
</organism>
<keyword evidence="2" id="KW-1185">Reference proteome</keyword>
<proteinExistence type="predicted"/>
<evidence type="ECO:0000313" key="1">
    <source>
        <dbReference type="EMBL" id="KAJ1150137.1"/>
    </source>
</evidence>
<dbReference type="AlphaFoldDB" id="A0AAV7REX2"/>
<dbReference type="Proteomes" id="UP001066276">
    <property type="component" value="Chromosome 5"/>
</dbReference>
<protein>
    <submittedName>
        <fullName evidence="1">Uncharacterized protein</fullName>
    </submittedName>
</protein>
<evidence type="ECO:0000313" key="2">
    <source>
        <dbReference type="Proteomes" id="UP001066276"/>
    </source>
</evidence>
<gene>
    <name evidence="1" type="ORF">NDU88_002934</name>
</gene>
<comment type="caution">
    <text evidence="1">The sequence shown here is derived from an EMBL/GenBank/DDBJ whole genome shotgun (WGS) entry which is preliminary data.</text>
</comment>
<sequence>MPIDENLEDMELQTFSVDEELALGQEEWKDAKMEDKEYGELKKFMSNSEQDTDTLHGSLQQYLEVKDELSAQGEKVLRRDRSVPPMKLRRRLIKMCMKDT</sequence>
<name>A0AAV7REX2_PLEWA</name>
<accession>A0AAV7REX2</accession>